<sequence length="67" mass="7697">MESATESPKDANPAENRLTHRPYDRDSVEEKVFNKLWMQEMHGLRVDEAAPVIGCVSRLLPRKGFEL</sequence>
<protein>
    <submittedName>
        <fullName evidence="2">CAZy families GT5 protein</fullName>
    </submittedName>
</protein>
<reference evidence="2" key="1">
    <citation type="journal article" date="2013" name="Environ. Microbiol.">
        <title>Seasonally variable intestinal metagenomes of the red palm weevil (Rhynchophorus ferrugineus).</title>
        <authorList>
            <person name="Jia S."/>
            <person name="Zhang X."/>
            <person name="Zhang G."/>
            <person name="Yin A."/>
            <person name="Zhang S."/>
            <person name="Li F."/>
            <person name="Wang L."/>
            <person name="Zhao D."/>
            <person name="Yun Q."/>
            <person name="Tala"/>
            <person name="Wang J."/>
            <person name="Sun G."/>
            <person name="Baabdullah M."/>
            <person name="Yu X."/>
            <person name="Hu S."/>
            <person name="Al-Mssallem I.S."/>
            <person name="Yu J."/>
        </authorList>
    </citation>
    <scope>NUCLEOTIDE SEQUENCE</scope>
</reference>
<organism evidence="2">
    <name type="scientific">uncultured Rhizobium sp</name>
    <dbReference type="NCBI Taxonomy" id="155567"/>
    <lineage>
        <taxon>Bacteria</taxon>
        <taxon>Pseudomonadati</taxon>
        <taxon>Pseudomonadota</taxon>
        <taxon>Alphaproteobacteria</taxon>
        <taxon>Hyphomicrobiales</taxon>
        <taxon>Rhizobiaceae</taxon>
        <taxon>Rhizobium/Agrobacterium group</taxon>
        <taxon>Rhizobium</taxon>
        <taxon>environmental samples</taxon>
    </lineage>
</organism>
<dbReference type="EMBL" id="KF125230">
    <property type="protein sequence ID" value="AIA92556.1"/>
    <property type="molecule type" value="Genomic_DNA"/>
</dbReference>
<dbReference type="AlphaFoldDB" id="A0A060CIE9"/>
<dbReference type="Gene3D" id="3.40.50.2000">
    <property type="entry name" value="Glycogen Phosphorylase B"/>
    <property type="match status" value="1"/>
</dbReference>
<evidence type="ECO:0000313" key="2">
    <source>
        <dbReference type="EMBL" id="AIA92556.1"/>
    </source>
</evidence>
<name>A0A060CIE9_9HYPH</name>
<dbReference type="SUPFAM" id="SSF53756">
    <property type="entry name" value="UDP-Glycosyltransferase/glycogen phosphorylase"/>
    <property type="match status" value="1"/>
</dbReference>
<feature type="region of interest" description="Disordered" evidence="1">
    <location>
        <begin position="1"/>
        <end position="25"/>
    </location>
</feature>
<accession>A0A060CIE9</accession>
<evidence type="ECO:0000256" key="1">
    <source>
        <dbReference type="SAM" id="MobiDB-lite"/>
    </source>
</evidence>
<proteinExistence type="predicted"/>
<feature type="non-terminal residue" evidence="2">
    <location>
        <position position="67"/>
    </location>
</feature>